<dbReference type="GO" id="GO:0008684">
    <property type="term" value="F:2-oxopent-4-enoate hydratase activity"/>
    <property type="evidence" value="ECO:0007669"/>
    <property type="project" value="TreeGrafter"/>
</dbReference>
<dbReference type="SUPFAM" id="SSF56529">
    <property type="entry name" value="FAH"/>
    <property type="match status" value="1"/>
</dbReference>
<evidence type="ECO:0000259" key="2">
    <source>
        <dbReference type="Pfam" id="PF01557"/>
    </source>
</evidence>
<dbReference type="PANTHER" id="PTHR30143:SF0">
    <property type="entry name" value="2-KETO-4-PENTENOATE HYDRATASE"/>
    <property type="match status" value="1"/>
</dbReference>
<dbReference type="InterPro" id="IPR011234">
    <property type="entry name" value="Fumarylacetoacetase-like_C"/>
</dbReference>
<evidence type="ECO:0000256" key="1">
    <source>
        <dbReference type="ARBA" id="ARBA00023239"/>
    </source>
</evidence>
<dbReference type="PANTHER" id="PTHR30143">
    <property type="entry name" value="ACID HYDRATASE"/>
    <property type="match status" value="1"/>
</dbReference>
<dbReference type="Gene3D" id="3.90.850.10">
    <property type="entry name" value="Fumarylacetoacetase-like, C-terminal domain"/>
    <property type="match status" value="1"/>
</dbReference>
<organism evidence="3 4">
    <name type="scientific">Raineyella fluvialis</name>
    <dbReference type="NCBI Taxonomy" id="2662261"/>
    <lineage>
        <taxon>Bacteria</taxon>
        <taxon>Bacillati</taxon>
        <taxon>Actinomycetota</taxon>
        <taxon>Actinomycetes</taxon>
        <taxon>Propionibacteriales</taxon>
        <taxon>Propionibacteriaceae</taxon>
        <taxon>Raineyella</taxon>
    </lineage>
</organism>
<dbReference type="GO" id="GO:0005737">
    <property type="term" value="C:cytoplasm"/>
    <property type="evidence" value="ECO:0007669"/>
    <property type="project" value="TreeGrafter"/>
</dbReference>
<gene>
    <name evidence="3" type="ORF">Rai3103_12615</name>
</gene>
<dbReference type="InterPro" id="IPR050772">
    <property type="entry name" value="Hydratase-Decarb/MhpD_sf"/>
</dbReference>
<dbReference type="KEGG" id="rain:Rai3103_12615"/>
<protein>
    <submittedName>
        <fullName evidence="3">2-keto-4-pentenoate hydratase</fullName>
    </submittedName>
</protein>
<accession>A0A5Q2FBU4</accession>
<name>A0A5Q2FBU4_9ACTN</name>
<evidence type="ECO:0000313" key="3">
    <source>
        <dbReference type="EMBL" id="QGF24362.1"/>
    </source>
</evidence>
<keyword evidence="4" id="KW-1185">Reference proteome</keyword>
<keyword evidence="1" id="KW-0456">Lyase</keyword>
<proteinExistence type="predicted"/>
<dbReference type="AlphaFoldDB" id="A0A5Q2FBU4"/>
<reference evidence="3 4" key="1">
    <citation type="submission" date="2019-10" db="EMBL/GenBank/DDBJ databases">
        <title>Genomic analysis of Raineyella sp. CBA3103.</title>
        <authorList>
            <person name="Roh S.W."/>
        </authorList>
    </citation>
    <scope>NUCLEOTIDE SEQUENCE [LARGE SCALE GENOMIC DNA]</scope>
    <source>
        <strain evidence="3 4">CBA3103</strain>
    </source>
</reference>
<dbReference type="RefSeq" id="WP_153572891.1">
    <property type="nucleotide sequence ID" value="NZ_CP045725.1"/>
</dbReference>
<evidence type="ECO:0000313" key="4">
    <source>
        <dbReference type="Proteomes" id="UP000386847"/>
    </source>
</evidence>
<dbReference type="Proteomes" id="UP000386847">
    <property type="component" value="Chromosome"/>
</dbReference>
<dbReference type="EMBL" id="CP045725">
    <property type="protein sequence ID" value="QGF24362.1"/>
    <property type="molecule type" value="Genomic_DNA"/>
</dbReference>
<sequence>MDPISRTSAAEALLEANRSGVSIPPLRETYPDLTIEDAYEIQMLTVRSWLAAGRTVGGYKVGLTSPAMQKQLGVAQPDFGHIFTDQFYLENMPMDLSGHILPRVEPEIAFVLKEDLCGPGVTVVDAIRAVDYVLPALEVVDSRVRDWDIQIGDTVADNASGGGVVLGSTPTYLGDADLRLVGCTMYKNGQVAGTGAGGAVLGSPINALVWLANTVGPLGTVLEAGKVVLPGSVTKMVPVAPGDRVTANFGSGLGSVTALIATTSKEN</sequence>
<dbReference type="InterPro" id="IPR036663">
    <property type="entry name" value="Fumarylacetoacetase_C_sf"/>
</dbReference>
<dbReference type="Pfam" id="PF01557">
    <property type="entry name" value="FAA_hydrolase"/>
    <property type="match status" value="1"/>
</dbReference>
<feature type="domain" description="Fumarylacetoacetase-like C-terminal" evidence="2">
    <location>
        <begin position="103"/>
        <end position="258"/>
    </location>
</feature>